<dbReference type="PRINTS" id="PR00081">
    <property type="entry name" value="GDHRDH"/>
</dbReference>
<dbReference type="AlphaFoldDB" id="A0A3E1REC4"/>
<evidence type="ECO:0000256" key="1">
    <source>
        <dbReference type="ARBA" id="ARBA00006484"/>
    </source>
</evidence>
<organism evidence="3 4">
    <name type="scientific">Rhodoferax lacus</name>
    <dbReference type="NCBI Taxonomy" id="2184758"/>
    <lineage>
        <taxon>Bacteria</taxon>
        <taxon>Pseudomonadati</taxon>
        <taxon>Pseudomonadota</taxon>
        <taxon>Betaproteobacteria</taxon>
        <taxon>Burkholderiales</taxon>
        <taxon>Comamonadaceae</taxon>
        <taxon>Rhodoferax</taxon>
    </lineage>
</organism>
<reference evidence="3 4" key="1">
    <citation type="submission" date="2018-05" db="EMBL/GenBank/DDBJ databases">
        <title>Rhodoferax soyangensis sp.nov., isolated from an oligotrophic freshwater lake.</title>
        <authorList>
            <person name="Park M."/>
        </authorList>
    </citation>
    <scope>NUCLEOTIDE SEQUENCE [LARGE SCALE GENOMIC DNA]</scope>
    <source>
        <strain evidence="3 4">IMCC26218</strain>
    </source>
</reference>
<dbReference type="InterPro" id="IPR002347">
    <property type="entry name" value="SDR_fam"/>
</dbReference>
<sequence length="244" mass="25798">MSGQPGRTLVTGASSGIGLELARQLAQAGVPVLALGRNVERLQALQKAHPLVDTTACDLRDVAALPGLAALWAARYPDLGCVIHCAGVQHNLRLDAVDYGAANVRAEVDINLVAPMVLTQALLPHLLAQQQALVVHISSLLAYVPKSRGAVYSATKAGLHLFGDALRVQLQGSGVRVVEAVMPMVDTPMTAGRGRNKLPAAEAARQIIAGLATHKSRLWIGRACWMPVFLRLAPGLLARAMQQD</sequence>
<evidence type="ECO:0000313" key="3">
    <source>
        <dbReference type="EMBL" id="RFO97382.1"/>
    </source>
</evidence>
<dbReference type="RefSeq" id="WP_117176515.1">
    <property type="nucleotide sequence ID" value="NZ_QFZK01000004.1"/>
</dbReference>
<dbReference type="InterPro" id="IPR020904">
    <property type="entry name" value="Sc_DH/Rdtase_CS"/>
</dbReference>
<evidence type="ECO:0000256" key="2">
    <source>
        <dbReference type="ARBA" id="ARBA00023002"/>
    </source>
</evidence>
<dbReference type="PANTHER" id="PTHR44196">
    <property type="entry name" value="DEHYDROGENASE/REDUCTASE SDR FAMILY MEMBER 7B"/>
    <property type="match status" value="1"/>
</dbReference>
<dbReference type="PROSITE" id="PS00061">
    <property type="entry name" value="ADH_SHORT"/>
    <property type="match status" value="1"/>
</dbReference>
<dbReference type="EMBL" id="QFZK01000004">
    <property type="protein sequence ID" value="RFO97382.1"/>
    <property type="molecule type" value="Genomic_DNA"/>
</dbReference>
<dbReference type="OrthoDB" id="9810734at2"/>
<dbReference type="SUPFAM" id="SSF51735">
    <property type="entry name" value="NAD(P)-binding Rossmann-fold domains"/>
    <property type="match status" value="1"/>
</dbReference>
<evidence type="ECO:0000313" key="4">
    <source>
        <dbReference type="Proteomes" id="UP000260665"/>
    </source>
</evidence>
<comment type="caution">
    <text evidence="3">The sequence shown here is derived from an EMBL/GenBank/DDBJ whole genome shotgun (WGS) entry which is preliminary data.</text>
</comment>
<proteinExistence type="inferred from homology"/>
<keyword evidence="4" id="KW-1185">Reference proteome</keyword>
<name>A0A3E1REC4_9BURK</name>
<dbReference type="GO" id="GO:0016491">
    <property type="term" value="F:oxidoreductase activity"/>
    <property type="evidence" value="ECO:0007669"/>
    <property type="project" value="UniProtKB-KW"/>
</dbReference>
<dbReference type="Proteomes" id="UP000260665">
    <property type="component" value="Unassembled WGS sequence"/>
</dbReference>
<comment type="similarity">
    <text evidence="1">Belongs to the short-chain dehydrogenases/reductases (SDR) family.</text>
</comment>
<keyword evidence="2" id="KW-0560">Oxidoreductase</keyword>
<dbReference type="GO" id="GO:0016020">
    <property type="term" value="C:membrane"/>
    <property type="evidence" value="ECO:0007669"/>
    <property type="project" value="TreeGrafter"/>
</dbReference>
<dbReference type="InterPro" id="IPR036291">
    <property type="entry name" value="NAD(P)-bd_dom_sf"/>
</dbReference>
<dbReference type="PANTHER" id="PTHR44196:SF1">
    <property type="entry name" value="DEHYDROGENASE_REDUCTASE SDR FAMILY MEMBER 7B"/>
    <property type="match status" value="1"/>
</dbReference>
<accession>A0A3E1REC4</accession>
<gene>
    <name evidence="3" type="ORF">DIC66_09690</name>
</gene>
<dbReference type="Gene3D" id="3.40.50.720">
    <property type="entry name" value="NAD(P)-binding Rossmann-like Domain"/>
    <property type="match status" value="1"/>
</dbReference>
<protein>
    <submittedName>
        <fullName evidence="3">Oxidoreductase</fullName>
    </submittedName>
</protein>
<dbReference type="Pfam" id="PF00106">
    <property type="entry name" value="adh_short"/>
    <property type="match status" value="1"/>
</dbReference>